<gene>
    <name evidence="2" type="ORF">TBRA_LOCUS11065</name>
</gene>
<proteinExistence type="predicted"/>
<evidence type="ECO:0000313" key="3">
    <source>
        <dbReference type="Proteomes" id="UP000479190"/>
    </source>
</evidence>
<evidence type="ECO:0000313" key="2">
    <source>
        <dbReference type="EMBL" id="CAB0039318.1"/>
    </source>
</evidence>
<accession>A0A6H5IPI1</accession>
<dbReference type="AlphaFoldDB" id="A0A6H5IPI1"/>
<reference evidence="2 3" key="1">
    <citation type="submission" date="2020-02" db="EMBL/GenBank/DDBJ databases">
        <authorList>
            <person name="Ferguson B K."/>
        </authorList>
    </citation>
    <scope>NUCLEOTIDE SEQUENCE [LARGE SCALE GENOMIC DNA]</scope>
</reference>
<dbReference type="EMBL" id="CADCXV010000950">
    <property type="protein sequence ID" value="CAB0039318.1"/>
    <property type="molecule type" value="Genomic_DNA"/>
</dbReference>
<dbReference type="Proteomes" id="UP000479190">
    <property type="component" value="Unassembled WGS sequence"/>
</dbReference>
<name>A0A6H5IPI1_9HYME</name>
<organism evidence="2 3">
    <name type="scientific">Trichogramma brassicae</name>
    <dbReference type="NCBI Taxonomy" id="86971"/>
    <lineage>
        <taxon>Eukaryota</taxon>
        <taxon>Metazoa</taxon>
        <taxon>Ecdysozoa</taxon>
        <taxon>Arthropoda</taxon>
        <taxon>Hexapoda</taxon>
        <taxon>Insecta</taxon>
        <taxon>Pterygota</taxon>
        <taxon>Neoptera</taxon>
        <taxon>Endopterygota</taxon>
        <taxon>Hymenoptera</taxon>
        <taxon>Apocrita</taxon>
        <taxon>Proctotrupomorpha</taxon>
        <taxon>Chalcidoidea</taxon>
        <taxon>Trichogrammatidae</taxon>
        <taxon>Trichogramma</taxon>
    </lineage>
</organism>
<feature type="region of interest" description="Disordered" evidence="1">
    <location>
        <begin position="80"/>
        <end position="117"/>
    </location>
</feature>
<feature type="compositionally biased region" description="Basic and acidic residues" evidence="1">
    <location>
        <begin position="100"/>
        <end position="114"/>
    </location>
</feature>
<protein>
    <submittedName>
        <fullName evidence="2">Uncharacterized protein</fullName>
    </submittedName>
</protein>
<sequence length="213" mass="23643">MTRKPTAQTTPLQGVFYAWRSRPASVGAGDSFATRSITTSGASHTRLPRRACDARRPGSLAPLSWCAARWRLCFRGCRAGPPSSCRDGRESWSQPSLWRNSKELSRGSGSDRRPARMACPTWRSSSLLPRVPTSSCGCTRRAWRPAFSRPAGSARDSSCSQSQAHLPTSRPRIVRCALRWSTFSKIFCNSGSPSESESLRFKMKFPRLQNSNK</sequence>
<keyword evidence="3" id="KW-1185">Reference proteome</keyword>
<evidence type="ECO:0000256" key="1">
    <source>
        <dbReference type="SAM" id="MobiDB-lite"/>
    </source>
</evidence>